<dbReference type="InterPro" id="IPR029068">
    <property type="entry name" value="Glyas_Bleomycin-R_OHBP_Dase"/>
</dbReference>
<dbReference type="Proteomes" id="UP001183604">
    <property type="component" value="Unassembled WGS sequence"/>
</dbReference>
<evidence type="ECO:0000313" key="2">
    <source>
        <dbReference type="EMBL" id="MDA1386880.1"/>
    </source>
</evidence>
<comment type="caution">
    <text evidence="2">The sequence shown here is derived from an EMBL/GenBank/DDBJ whole genome shotgun (WGS) entry which is preliminary data.</text>
</comment>
<evidence type="ECO:0000313" key="4">
    <source>
        <dbReference type="Proteomes" id="UP001145799"/>
    </source>
</evidence>
<dbReference type="Gene3D" id="3.10.180.10">
    <property type="entry name" value="2,3-Dihydroxybiphenyl 1,2-Dioxygenase, domain 1"/>
    <property type="match status" value="1"/>
</dbReference>
<feature type="domain" description="Glyoxalase-like" evidence="1">
    <location>
        <begin position="9"/>
        <end position="108"/>
    </location>
</feature>
<evidence type="ECO:0000313" key="3">
    <source>
        <dbReference type="EMBL" id="MDR7336319.1"/>
    </source>
</evidence>
<reference evidence="3 5" key="2">
    <citation type="submission" date="2023-07" db="EMBL/GenBank/DDBJ databases">
        <title>Sequencing the genomes of 1000 actinobacteria strains.</title>
        <authorList>
            <person name="Klenk H.-P."/>
        </authorList>
    </citation>
    <scope>NUCLEOTIDE SEQUENCE [LARGE SCALE GENOMIC DNA]</scope>
    <source>
        <strain evidence="3 5">DSM 44724</strain>
    </source>
</reference>
<dbReference type="EMBL" id="JAPZVQ010000012">
    <property type="protein sequence ID" value="MDA1386880.1"/>
    <property type="molecule type" value="Genomic_DNA"/>
</dbReference>
<dbReference type="SUPFAM" id="SSF54593">
    <property type="entry name" value="Glyoxalase/Bleomycin resistance protein/Dihydroxybiphenyl dioxygenase"/>
    <property type="match status" value="1"/>
</dbReference>
<organism evidence="2 4">
    <name type="scientific">Glycomyces lechevalierae</name>
    <dbReference type="NCBI Taxonomy" id="256034"/>
    <lineage>
        <taxon>Bacteria</taxon>
        <taxon>Bacillati</taxon>
        <taxon>Actinomycetota</taxon>
        <taxon>Actinomycetes</taxon>
        <taxon>Glycomycetales</taxon>
        <taxon>Glycomycetaceae</taxon>
        <taxon>Glycomyces</taxon>
    </lineage>
</organism>
<dbReference type="RefSeq" id="WP_270123368.1">
    <property type="nucleotide sequence ID" value="NZ_BAAAOM010000001.1"/>
</dbReference>
<evidence type="ECO:0000313" key="5">
    <source>
        <dbReference type="Proteomes" id="UP001183604"/>
    </source>
</evidence>
<dbReference type="EMBL" id="JAVDYD010000001">
    <property type="protein sequence ID" value="MDR7336319.1"/>
    <property type="molecule type" value="Genomic_DNA"/>
</dbReference>
<sequence length="125" mass="13474">MHRSRISTVLIDTPDADAAAAFWSAALGVPATPVAGEEQFTSLEGALPGLVTAVQRIDEGEPRIHVDMETDDLDAETERLIALGATEVSRWLECRTLRVPGGHIVCVIPVHSDRAEFEAAATVWE</sequence>
<dbReference type="PANTHER" id="PTHR35908:SF1">
    <property type="entry name" value="CONSERVED PROTEIN"/>
    <property type="match status" value="1"/>
</dbReference>
<reference evidence="2" key="1">
    <citation type="submission" date="2022-12" db="EMBL/GenBank/DDBJ databases">
        <title>Gycomyces niveus sp.nov., a novel actinomycete isolated from soil in Shouguang.</title>
        <authorList>
            <person name="Yang X."/>
        </authorList>
    </citation>
    <scope>NUCLEOTIDE SEQUENCE</scope>
    <source>
        <strain evidence="2">DSM 44724</strain>
    </source>
</reference>
<dbReference type="GO" id="GO:0016829">
    <property type="term" value="F:lyase activity"/>
    <property type="evidence" value="ECO:0007669"/>
    <property type="project" value="UniProtKB-KW"/>
</dbReference>
<dbReference type="InterPro" id="IPR041581">
    <property type="entry name" value="Glyoxalase_6"/>
</dbReference>
<dbReference type="PANTHER" id="PTHR35908">
    <property type="entry name" value="HYPOTHETICAL FUSION PROTEIN"/>
    <property type="match status" value="1"/>
</dbReference>
<dbReference type="AlphaFoldDB" id="A0A9X3SVQ2"/>
<proteinExistence type="predicted"/>
<name>A0A9X3SVQ2_9ACTN</name>
<accession>A0A9X3SVQ2</accession>
<keyword evidence="3" id="KW-0456">Lyase</keyword>
<keyword evidence="5" id="KW-1185">Reference proteome</keyword>
<evidence type="ECO:0000259" key="1">
    <source>
        <dbReference type="Pfam" id="PF18029"/>
    </source>
</evidence>
<protein>
    <submittedName>
        <fullName evidence="3">Enzyme related to lactoylglutathione lyase</fullName>
    </submittedName>
    <submittedName>
        <fullName evidence="2">VOC family protein</fullName>
    </submittedName>
</protein>
<gene>
    <name evidence="3" type="ORF">J2S69_000038</name>
    <name evidence="2" type="ORF">O2L01_17910</name>
</gene>
<dbReference type="Pfam" id="PF18029">
    <property type="entry name" value="Glyoxalase_6"/>
    <property type="match status" value="1"/>
</dbReference>
<dbReference type="Proteomes" id="UP001145799">
    <property type="component" value="Unassembled WGS sequence"/>
</dbReference>